<organism evidence="1 2">
    <name type="scientific">Amycolatopsis rubida</name>
    <dbReference type="NCBI Taxonomy" id="112413"/>
    <lineage>
        <taxon>Bacteria</taxon>
        <taxon>Bacillati</taxon>
        <taxon>Actinomycetota</taxon>
        <taxon>Actinomycetes</taxon>
        <taxon>Pseudonocardiales</taxon>
        <taxon>Pseudonocardiaceae</taxon>
        <taxon>Amycolatopsis</taxon>
    </lineage>
</organism>
<dbReference type="Gene3D" id="1.25.40.10">
    <property type="entry name" value="Tetratricopeptide repeat domain"/>
    <property type="match status" value="1"/>
</dbReference>
<evidence type="ECO:0000313" key="1">
    <source>
        <dbReference type="EMBL" id="NEC61022.1"/>
    </source>
</evidence>
<name>A0ABX0C6G2_9PSEU</name>
<protein>
    <submittedName>
        <fullName evidence="1">Helix-turn-helix transcriptional regulator</fullName>
    </submittedName>
</protein>
<keyword evidence="2" id="KW-1185">Reference proteome</keyword>
<evidence type="ECO:0000313" key="2">
    <source>
        <dbReference type="Proteomes" id="UP000470404"/>
    </source>
</evidence>
<comment type="caution">
    <text evidence="1">The sequence shown here is derived from an EMBL/GenBank/DDBJ whole genome shotgun (WGS) entry which is preliminary data.</text>
</comment>
<dbReference type="EMBL" id="JAAGNC010000188">
    <property type="protein sequence ID" value="NEC61022.1"/>
    <property type="molecule type" value="Genomic_DNA"/>
</dbReference>
<sequence>MVDSELPRTRLAQLMEQRRMTQRDLRDLFQEKTGTELSERQAYRWVNGEVKSLPYAHAQGALERIFDEPASQLLGPPHGSGLVRQHRSLTLGGGVLDREQPDWQQVIAVSARRARDFLSRMEVSNVGSETLDQLGDDVRRLAVAYQQEPLEDLLEDMSETQAEIFRLLDGRQKVAQTRELHLLAGVASGLMARACHDNGASDEALTHARVVFSSADHAGHDGLKAWARGLQSLIAYWAGRYDAAVDYARRGAEFAALSRNTSAVWLAAGEARSLAALGRQDEARHAVERAVDARDRVRRDDLDELGGFCTFNSPRQLYYAAEALSWGGEDAAEDAERYAVEAIEAYGTADETDRAFGDEAGTRCALAISRINRGEIEGAAEALQEVVALPIGRRTHGVVTAVQHVERHLGLVAAESRAANELEDLMNHFTAERLALPQ</sequence>
<reference evidence="1 2" key="1">
    <citation type="submission" date="2020-01" db="EMBL/GenBank/DDBJ databases">
        <title>Insect and environment-associated Actinomycetes.</title>
        <authorList>
            <person name="Currrie C."/>
            <person name="Chevrette M."/>
            <person name="Carlson C."/>
            <person name="Stubbendieck R."/>
            <person name="Wendt-Pienkowski E."/>
        </authorList>
    </citation>
    <scope>NUCLEOTIDE SEQUENCE [LARGE SCALE GENOMIC DNA]</scope>
    <source>
        <strain evidence="1 2">SID8386</strain>
    </source>
</reference>
<dbReference type="InterPro" id="IPR011990">
    <property type="entry name" value="TPR-like_helical_dom_sf"/>
</dbReference>
<proteinExistence type="predicted"/>
<dbReference type="Proteomes" id="UP000470404">
    <property type="component" value="Unassembled WGS sequence"/>
</dbReference>
<dbReference type="RefSeq" id="WP_161269720.1">
    <property type="nucleotide sequence ID" value="NZ_JAAGNC010000188.1"/>
</dbReference>
<gene>
    <name evidence="1" type="ORF">G3I59_36860</name>
</gene>
<dbReference type="InterPro" id="IPR010982">
    <property type="entry name" value="Lambda_DNA-bd_dom_sf"/>
</dbReference>
<accession>A0ABX0C6G2</accession>
<dbReference type="Gene3D" id="1.10.260.40">
    <property type="entry name" value="lambda repressor-like DNA-binding domains"/>
    <property type="match status" value="1"/>
</dbReference>